<feature type="region of interest" description="Disordered" evidence="1">
    <location>
        <begin position="16"/>
        <end position="83"/>
    </location>
</feature>
<feature type="compositionally biased region" description="Acidic residues" evidence="1">
    <location>
        <begin position="61"/>
        <end position="72"/>
    </location>
</feature>
<gene>
    <name evidence="2" type="ORF">C3743_05050</name>
</gene>
<evidence type="ECO:0000313" key="2">
    <source>
        <dbReference type="EMBL" id="POZ85899.1"/>
    </source>
</evidence>
<accession>A0A2S5E3I9</accession>
<feature type="compositionally biased region" description="Low complexity" evidence="1">
    <location>
        <begin position="49"/>
        <end position="60"/>
    </location>
</feature>
<dbReference type="RefSeq" id="WP_089463210.1">
    <property type="nucleotide sequence ID" value="NZ_CM009576.1"/>
</dbReference>
<dbReference type="AlphaFoldDB" id="A0A2S5E3I9"/>
<name>A0A2S5E3I9_9BURK</name>
<organism evidence="2 3">
    <name type="scientific">Burkholderia contaminans</name>
    <dbReference type="NCBI Taxonomy" id="488447"/>
    <lineage>
        <taxon>Bacteria</taxon>
        <taxon>Pseudomonadati</taxon>
        <taxon>Pseudomonadota</taxon>
        <taxon>Betaproteobacteria</taxon>
        <taxon>Burkholderiales</taxon>
        <taxon>Burkholderiaceae</taxon>
        <taxon>Burkholderia</taxon>
        <taxon>Burkholderia cepacia complex</taxon>
    </lineage>
</organism>
<dbReference type="EMBL" id="PQVP01000001">
    <property type="protein sequence ID" value="POZ85899.1"/>
    <property type="molecule type" value="Genomic_DNA"/>
</dbReference>
<proteinExistence type="predicted"/>
<evidence type="ECO:0000256" key="1">
    <source>
        <dbReference type="SAM" id="MobiDB-lite"/>
    </source>
</evidence>
<reference evidence="2 3" key="1">
    <citation type="submission" date="2018-01" db="EMBL/GenBank/DDBJ databases">
        <title>Successful Treatment of Persistent Burkholderia cepacia Bacteremia with Ceftazidime-Avibactam.</title>
        <authorList>
            <person name="Tamma P."/>
            <person name="Fan Y."/>
            <person name="Bergman Y."/>
            <person name="Sick-Samuels A."/>
            <person name="Hsu A."/>
            <person name="Timp W."/>
            <person name="Simner P."/>
        </authorList>
    </citation>
    <scope>NUCLEOTIDE SEQUENCE [LARGE SCALE GENOMIC DNA]</scope>
    <source>
        <strain evidence="2 3">170816</strain>
    </source>
</reference>
<feature type="compositionally biased region" description="Basic and acidic residues" evidence="1">
    <location>
        <begin position="18"/>
        <end position="44"/>
    </location>
</feature>
<evidence type="ECO:0000313" key="3">
    <source>
        <dbReference type="Proteomes" id="UP000238655"/>
    </source>
</evidence>
<dbReference type="Proteomes" id="UP000238655">
    <property type="component" value="Chromosome 2"/>
</dbReference>
<sequence length="83" mass="9169">MIPRNRRSRLASALGAFVKHDGRDAQKPLDPNDRRDDRDVERTMRRVSPADLSDSMADADGSADDAETEAEAEAGFADVRRTP</sequence>
<protein>
    <submittedName>
        <fullName evidence="2">Uncharacterized protein</fullName>
    </submittedName>
</protein>
<comment type="caution">
    <text evidence="2">The sequence shown here is derived from an EMBL/GenBank/DDBJ whole genome shotgun (WGS) entry which is preliminary data.</text>
</comment>